<dbReference type="SUPFAM" id="SSF53474">
    <property type="entry name" value="alpha/beta-Hydrolases"/>
    <property type="match status" value="1"/>
</dbReference>
<dbReference type="PANTHER" id="PTHR37017:SF11">
    <property type="entry name" value="ESTERASE_LIPASE_THIOESTERASE DOMAIN-CONTAINING PROTEIN"/>
    <property type="match status" value="1"/>
</dbReference>
<evidence type="ECO:0000313" key="3">
    <source>
        <dbReference type="Proteomes" id="UP000318693"/>
    </source>
</evidence>
<comment type="caution">
    <text evidence="2">The sequence shown here is derived from an EMBL/GenBank/DDBJ whole genome shotgun (WGS) entry which is preliminary data.</text>
</comment>
<proteinExistence type="predicted"/>
<dbReference type="InterPro" id="IPR052897">
    <property type="entry name" value="Sec-Metab_Biosynth_Hydrolase"/>
</dbReference>
<dbReference type="RefSeq" id="WP_143417760.1">
    <property type="nucleotide sequence ID" value="NZ_VJXR01000013.1"/>
</dbReference>
<dbReference type="EMBL" id="VJXR01000013">
    <property type="protein sequence ID" value="TRW46126.1"/>
    <property type="molecule type" value="Genomic_DNA"/>
</dbReference>
<evidence type="ECO:0000313" key="2">
    <source>
        <dbReference type="EMBL" id="TRW46126.1"/>
    </source>
</evidence>
<reference evidence="2 3" key="1">
    <citation type="submission" date="2019-07" db="EMBL/GenBank/DDBJ databases">
        <title>Georgenia wutianyii sp. nov. and Georgenia *** sp. nov. isolated from plateau pika (Ochotona curzoniae) in the Qinghai-Tibet plateau of China.</title>
        <authorList>
            <person name="Tian Z."/>
        </authorList>
    </citation>
    <scope>NUCLEOTIDE SEQUENCE [LARGE SCALE GENOMIC DNA]</scope>
    <source>
        <strain evidence="2 3">Z446</strain>
    </source>
</reference>
<dbReference type="InterPro" id="IPR000073">
    <property type="entry name" value="AB_hydrolase_1"/>
</dbReference>
<dbReference type="Pfam" id="PF12697">
    <property type="entry name" value="Abhydrolase_6"/>
    <property type="match status" value="1"/>
</dbReference>
<dbReference type="PANTHER" id="PTHR37017">
    <property type="entry name" value="AB HYDROLASE-1 DOMAIN-CONTAINING PROTEIN-RELATED"/>
    <property type="match status" value="1"/>
</dbReference>
<dbReference type="Gene3D" id="3.40.50.1820">
    <property type="entry name" value="alpha/beta hydrolase"/>
    <property type="match status" value="1"/>
</dbReference>
<protein>
    <submittedName>
        <fullName evidence="2">Alpha/beta hydrolase</fullName>
    </submittedName>
</protein>
<accession>A0A552WTT1</accession>
<dbReference type="InterPro" id="IPR029058">
    <property type="entry name" value="AB_hydrolase_fold"/>
</dbReference>
<dbReference type="GO" id="GO:0016787">
    <property type="term" value="F:hydrolase activity"/>
    <property type="evidence" value="ECO:0007669"/>
    <property type="project" value="UniProtKB-KW"/>
</dbReference>
<feature type="domain" description="AB hydrolase-1" evidence="1">
    <location>
        <begin position="13"/>
        <end position="236"/>
    </location>
</feature>
<sequence length="244" mass="25865">MASSQEHPEPVHVVLVPGFWLGAWAWEDVVPDLERAGLRPHPVTLPGLDAPSAHRAGLTLADHVAALREVVAALDGPVVLVGHSGGAAPVSAVVDADPERIRRVVYVDAGPLPEGAAIMPDLPADAVDWPLPAWADLERDGTSVAGIGEAGLARFRERSVPEPAGVARAPSHLSDPRRKQVPTTVVCASMPAQVLRTAIDERQPWAGELADLAQLEIVELPTGHWPMFSRPADLARLIVAAARR</sequence>
<organism evidence="2 3">
    <name type="scientific">Georgenia yuyongxinii</name>
    <dbReference type="NCBI Taxonomy" id="2589797"/>
    <lineage>
        <taxon>Bacteria</taxon>
        <taxon>Bacillati</taxon>
        <taxon>Actinomycetota</taxon>
        <taxon>Actinomycetes</taxon>
        <taxon>Micrococcales</taxon>
        <taxon>Bogoriellaceae</taxon>
        <taxon>Georgenia</taxon>
    </lineage>
</organism>
<keyword evidence="2" id="KW-0378">Hydrolase</keyword>
<gene>
    <name evidence="2" type="ORF">FJ693_06720</name>
</gene>
<name>A0A552WTT1_9MICO</name>
<dbReference type="AlphaFoldDB" id="A0A552WTT1"/>
<keyword evidence="3" id="KW-1185">Reference proteome</keyword>
<evidence type="ECO:0000259" key="1">
    <source>
        <dbReference type="Pfam" id="PF12697"/>
    </source>
</evidence>
<dbReference type="Proteomes" id="UP000318693">
    <property type="component" value="Unassembled WGS sequence"/>
</dbReference>